<dbReference type="EMBL" id="WNVG01000567">
    <property type="protein sequence ID" value="MDZ5034457.1"/>
    <property type="molecule type" value="Genomic_DNA"/>
</dbReference>
<comment type="caution">
    <text evidence="1">The sequence shown here is derived from an EMBL/GenBank/DDBJ whole genome shotgun (WGS) entry which is preliminary data.</text>
</comment>
<sequence>MKKDCLVAQSGGPTTVINSSLYGVISEFLSKKQSGKVYGGLYGIEGIIEDK</sequence>
<feature type="non-terminal residue" evidence="1">
    <location>
        <position position="51"/>
    </location>
</feature>
<reference evidence="1" key="1">
    <citation type="submission" date="2019-11" db="EMBL/GenBank/DDBJ databases">
        <title>Characterization of Clostridium perfringens isolates from swine manure treated agricultural soils.</title>
        <authorList>
            <person name="Wushke S.T."/>
        </authorList>
    </citation>
    <scope>NUCLEOTIDE SEQUENCE</scope>
    <source>
        <strain evidence="1">X15</strain>
    </source>
</reference>
<accession>A0AAW9J3N4</accession>
<dbReference type="AlphaFoldDB" id="A0AAW9J3N4"/>
<dbReference type="GO" id="GO:0003872">
    <property type="term" value="F:6-phosphofructokinase activity"/>
    <property type="evidence" value="ECO:0007669"/>
    <property type="project" value="InterPro"/>
</dbReference>
<evidence type="ECO:0000313" key="1">
    <source>
        <dbReference type="EMBL" id="MDZ5034457.1"/>
    </source>
</evidence>
<proteinExistence type="predicted"/>
<dbReference type="Gene3D" id="3.40.50.450">
    <property type="match status" value="1"/>
</dbReference>
<organism evidence="1 2">
    <name type="scientific">Clostridium perfringens</name>
    <dbReference type="NCBI Taxonomy" id="1502"/>
    <lineage>
        <taxon>Bacteria</taxon>
        <taxon>Bacillati</taxon>
        <taxon>Bacillota</taxon>
        <taxon>Clostridia</taxon>
        <taxon>Eubacteriales</taxon>
        <taxon>Clostridiaceae</taxon>
        <taxon>Clostridium</taxon>
    </lineage>
</organism>
<evidence type="ECO:0000313" key="2">
    <source>
        <dbReference type="Proteomes" id="UP001289066"/>
    </source>
</evidence>
<name>A0AAW9J3N4_CLOPF</name>
<protein>
    <submittedName>
        <fullName evidence="1">6-phosphofructokinase</fullName>
    </submittedName>
</protein>
<dbReference type="SUPFAM" id="SSF53784">
    <property type="entry name" value="Phosphofructokinase"/>
    <property type="match status" value="1"/>
</dbReference>
<gene>
    <name evidence="1" type="ORF">GNF81_17295</name>
</gene>
<dbReference type="InterPro" id="IPR035966">
    <property type="entry name" value="PKF_sf"/>
</dbReference>
<dbReference type="Proteomes" id="UP001289066">
    <property type="component" value="Unassembled WGS sequence"/>
</dbReference>